<evidence type="ECO:0000313" key="1">
    <source>
        <dbReference type="EMBL" id="RON85111.1"/>
    </source>
</evidence>
<gene>
    <name evidence="1" type="ORF">BK670_04215</name>
</gene>
<evidence type="ECO:0000313" key="2">
    <source>
        <dbReference type="Proteomes" id="UP000285378"/>
    </source>
</evidence>
<organism evidence="1 2">
    <name type="scientific">Pseudomonas fluorescens</name>
    <dbReference type="NCBI Taxonomy" id="294"/>
    <lineage>
        <taxon>Bacteria</taxon>
        <taxon>Pseudomonadati</taxon>
        <taxon>Pseudomonadota</taxon>
        <taxon>Gammaproteobacteria</taxon>
        <taxon>Pseudomonadales</taxon>
        <taxon>Pseudomonadaceae</taxon>
        <taxon>Pseudomonas</taxon>
    </lineage>
</organism>
<protein>
    <submittedName>
        <fullName evidence="1">Uncharacterized protein</fullName>
    </submittedName>
</protein>
<dbReference type="EMBL" id="MOBX01000003">
    <property type="protein sequence ID" value="RON85111.1"/>
    <property type="molecule type" value="Genomic_DNA"/>
</dbReference>
<sequence length="116" mass="13353">MAFPTAFKISLAAPTFLSTMYSSTVTSFARASGLHSIGLETIVFCLDQGMYLGHYLFMRKIRARIIERGLYFRPEPAVIARSLFLRIKIRDDWAQWVNHRWVDHGTSGINAWKSIR</sequence>
<dbReference type="AlphaFoldDB" id="A0A423MKL8"/>
<reference evidence="1 2" key="1">
    <citation type="submission" date="2016-10" db="EMBL/GenBank/DDBJ databases">
        <title>Comparative genome analysis of multiple Pseudomonas spp. focuses on biocontrol and plant growth promoting traits.</title>
        <authorList>
            <person name="Tao X.-Y."/>
            <person name="Taylor C.G."/>
        </authorList>
    </citation>
    <scope>NUCLEOTIDE SEQUENCE [LARGE SCALE GENOMIC DNA]</scope>
    <source>
        <strain evidence="1 2">28B5</strain>
    </source>
</reference>
<proteinExistence type="predicted"/>
<comment type="caution">
    <text evidence="1">The sequence shown here is derived from an EMBL/GenBank/DDBJ whole genome shotgun (WGS) entry which is preliminary data.</text>
</comment>
<accession>A0A423MKL8</accession>
<name>A0A423MKL8_PSEFL</name>
<dbReference type="Proteomes" id="UP000285378">
    <property type="component" value="Unassembled WGS sequence"/>
</dbReference>